<dbReference type="Proteomes" id="UP000008141">
    <property type="component" value="Unassembled WGS sequence"/>
</dbReference>
<dbReference type="AlphaFoldDB" id="E1Z847"/>
<dbReference type="EMBL" id="GL433838">
    <property type="protein sequence ID" value="EFN58278.1"/>
    <property type="molecule type" value="Genomic_DNA"/>
</dbReference>
<name>E1Z847_CHLVA</name>
<reference evidence="1 2" key="1">
    <citation type="journal article" date="2010" name="Plant Cell">
        <title>The Chlorella variabilis NC64A genome reveals adaptation to photosymbiosis, coevolution with viruses, and cryptic sex.</title>
        <authorList>
            <person name="Blanc G."/>
            <person name="Duncan G."/>
            <person name="Agarkova I."/>
            <person name="Borodovsky M."/>
            <person name="Gurnon J."/>
            <person name="Kuo A."/>
            <person name="Lindquist E."/>
            <person name="Lucas S."/>
            <person name="Pangilinan J."/>
            <person name="Polle J."/>
            <person name="Salamov A."/>
            <person name="Terry A."/>
            <person name="Yamada T."/>
            <person name="Dunigan D.D."/>
            <person name="Grigoriev I.V."/>
            <person name="Claverie J.M."/>
            <person name="Van Etten J.L."/>
        </authorList>
    </citation>
    <scope>NUCLEOTIDE SEQUENCE [LARGE SCALE GENOMIC DNA]</scope>
    <source>
        <strain evidence="1 2">NC64A</strain>
    </source>
</reference>
<evidence type="ECO:0000313" key="2">
    <source>
        <dbReference type="Proteomes" id="UP000008141"/>
    </source>
</evidence>
<proteinExistence type="predicted"/>
<evidence type="ECO:0000313" key="1">
    <source>
        <dbReference type="EMBL" id="EFN58278.1"/>
    </source>
</evidence>
<accession>E1Z847</accession>
<dbReference type="KEGG" id="cvr:CHLNCDRAFT_142251"/>
<gene>
    <name evidence="1" type="ORF">CHLNCDRAFT_142251</name>
</gene>
<dbReference type="GeneID" id="17357397"/>
<sequence length="277" mass="31491">MSMGHRLRDFSPCELFARIRGRTLWLMGDSQAYNLYYALECFLREFAPSLRRTPPIPEADNQKLVTVHTPRPYAPVCLELAAATRVCTVRVDVVEHVRELLFPAFRKHLPHFKRDLVVFNFGLHYPWPGAGGEAFDASPLYQALVAHALWWDEQRAELPPMIWMDTPVQHFKSPSGVRPPNNTVPYNCTMLDAWLRKEPLAMAGGPYNAPLAGLIHYIADAHLQTWAATAPMWGTHLPGECSHWCHPSAYRLWMHLLNNMLHESRLGNAVRPALGKG</sequence>
<dbReference type="InParanoid" id="E1Z847"/>
<protein>
    <submittedName>
        <fullName evidence="1">Uncharacterized protein</fullName>
    </submittedName>
</protein>
<dbReference type="eggNOG" id="ENOG502R8RJ">
    <property type="taxonomic scope" value="Eukaryota"/>
</dbReference>
<keyword evidence="2" id="KW-1185">Reference proteome</keyword>
<dbReference type="OrthoDB" id="511787at2759"/>
<dbReference type="FunCoup" id="E1Z847">
    <property type="interactions" value="180"/>
</dbReference>
<organism evidence="2">
    <name type="scientific">Chlorella variabilis</name>
    <name type="common">Green alga</name>
    <dbReference type="NCBI Taxonomy" id="554065"/>
    <lineage>
        <taxon>Eukaryota</taxon>
        <taxon>Viridiplantae</taxon>
        <taxon>Chlorophyta</taxon>
        <taxon>core chlorophytes</taxon>
        <taxon>Trebouxiophyceae</taxon>
        <taxon>Chlorellales</taxon>
        <taxon>Chlorellaceae</taxon>
        <taxon>Chlorella clade</taxon>
        <taxon>Chlorella</taxon>
    </lineage>
</organism>
<dbReference type="RefSeq" id="XP_005850380.1">
    <property type="nucleotide sequence ID" value="XM_005850318.1"/>
</dbReference>